<name>A0A923F297_9PSED</name>
<dbReference type="Proteomes" id="UP000648816">
    <property type="component" value="Unassembled WGS sequence"/>
</dbReference>
<dbReference type="PANTHER" id="PTHR32305">
    <property type="match status" value="1"/>
</dbReference>
<dbReference type="NCBIfam" id="TIGR03696">
    <property type="entry name" value="Rhs_assc_core"/>
    <property type="match status" value="1"/>
</dbReference>
<reference evidence="1" key="2">
    <citation type="submission" date="2020-07" db="EMBL/GenBank/DDBJ databases">
        <authorList>
            <person name="Lood C."/>
            <person name="Girard L."/>
        </authorList>
    </citation>
    <scope>NUCLEOTIDE SEQUENCE</scope>
    <source>
        <strain evidence="1">SWRI153</strain>
    </source>
</reference>
<protein>
    <submittedName>
        <fullName evidence="1">RHS repeat-associated core domain-containing protein</fullName>
    </submittedName>
</protein>
<reference evidence="1 3" key="1">
    <citation type="journal article" date="2020" name="Microorganisms">
        <title>Reliable Identification of Environmental Pseudomonas Isolates Using the rpoD Gene.</title>
        <authorList>
            <consortium name="The Broad Institute Genome Sequencing Platform"/>
            <person name="Girard L."/>
            <person name="Lood C."/>
            <person name="Rokni-Zadeh H."/>
            <person name="van Noort V."/>
            <person name="Lavigne R."/>
            <person name="De Mot R."/>
        </authorList>
    </citation>
    <scope>NUCLEOTIDE SEQUENCE</scope>
    <source>
        <strain evidence="1 3">SWRI153</strain>
    </source>
</reference>
<evidence type="ECO:0000313" key="1">
    <source>
        <dbReference type="EMBL" id="MBC3341174.1"/>
    </source>
</evidence>
<dbReference type="InterPro" id="IPR050708">
    <property type="entry name" value="T6SS_VgrG/RHS"/>
</dbReference>
<evidence type="ECO:0000313" key="2">
    <source>
        <dbReference type="EMBL" id="MBV4485395.1"/>
    </source>
</evidence>
<dbReference type="InterPro" id="IPR022385">
    <property type="entry name" value="Rhs_assc_core"/>
</dbReference>
<evidence type="ECO:0000313" key="3">
    <source>
        <dbReference type="Proteomes" id="UP000648816"/>
    </source>
</evidence>
<dbReference type="EMBL" id="JABWQP010000002">
    <property type="protein sequence ID" value="MBC3341174.1"/>
    <property type="molecule type" value="Genomic_DNA"/>
</dbReference>
<proteinExistence type="predicted"/>
<dbReference type="Gene3D" id="2.180.10.10">
    <property type="entry name" value="RHS repeat-associated core"/>
    <property type="match status" value="1"/>
</dbReference>
<dbReference type="RefSeq" id="WP_186530088.1">
    <property type="nucleotide sequence ID" value="NZ_JABWQP020000002.1"/>
</dbReference>
<dbReference type="AlphaFoldDB" id="A0A923F297"/>
<organism evidence="1">
    <name type="scientific">Pseudomonas khorasanensis</name>
    <dbReference type="NCBI Taxonomy" id="2745508"/>
    <lineage>
        <taxon>Bacteria</taxon>
        <taxon>Pseudomonadati</taxon>
        <taxon>Pseudomonadota</taxon>
        <taxon>Gammaproteobacteria</taxon>
        <taxon>Pseudomonadales</taxon>
        <taxon>Pseudomonadaceae</taxon>
        <taxon>Pseudomonas</taxon>
    </lineage>
</organism>
<accession>A0A923F297</accession>
<dbReference type="PANTHER" id="PTHR32305:SF15">
    <property type="entry name" value="PROTEIN RHSA-RELATED"/>
    <property type="match status" value="1"/>
</dbReference>
<sequence>MKYAAVHSRTPVLAVIDARGLPIREIAYLRTLAEDTPKAHVSRQLHDVAGRVVAQQDPRLPAANATKVYSLNGETVFADSVDAGWHLLLPGLAGEPRLSWDERGHRWQSTFDDQLRVVQFEITGNGENQADTYSYGTASAEAEYNLRGQLIRQSDPSGSLDITSHALTGQALVERRTFHDDEPFTSQQVFSPLGALLEQIDAGGHRRHSRYGLAGQLRAVDLLIKGQEGKPVLLDAQYNANDQPLQQQAGNGVLSQWTYDPADGRLHTQSSRKEAGPPLQDFEYFYDGVGNITRIENHAFEPAWFANQRVDGHREFSYDSLYRLIRATGYDDAPPSDIPGLPQPTDPKNRLNYTQTYAYDDGGNLIKSCHTRDGNCHSRQMFVDPNSNRAVRWKPGEADPDFDVLFDRHGNLQDLKQGPSLQWNARDELQSVSLVTRQDSDSDAEHYRYSQGQRVFKCHEWFTQNRRHFHQVRYLPGLEIRNKDNGEELHIISVGNARCLHWVSPPPATNDQLRYRLEDHLGSCVMELDENATVTSEEGYYPFGETAWMAPQSEIQYRFIRYSGKEMDVSGLYYYGARYYAPWLQRWVSADPAGDVDGLNLYAFVANNPMIFTDPDGQYLETSIDGPPETSTREVTPRSARSRLSREVFKHTEIVKLSKRRAKDAKRQILNHRSALSYGASIARRTGAHLASQAVSYGAGIVVGIGASALGAAAGPPGVITGFAVGFAAKKAISLGFDYALERAGLSASIKLKAGKLDPQRIVKKGEYKTGSYVTYASHKFQALVAGVIALNRKGFLKGTKEGISFGASNALSLTGTAMGSEISAALSSGLGLPEIAHEIIGAAGELSPEKISKLDQNINGLVDVLNTGMNNLETSFRAAGVNAINTFSYDIRKNSAPTGDTVQSLRNMTNSAIRELRYTQTILHSRSSRFTAV</sequence>
<gene>
    <name evidence="2" type="ORF">HU727_007315</name>
    <name evidence="1" type="ORF">HU727_05965</name>
</gene>
<keyword evidence="3" id="KW-1185">Reference proteome</keyword>
<comment type="caution">
    <text evidence="1">The sequence shown here is derived from an EMBL/GenBank/DDBJ whole genome shotgun (WGS) entry which is preliminary data.</text>
</comment>
<dbReference type="EMBL" id="JABWQP020000002">
    <property type="protein sequence ID" value="MBV4485395.1"/>
    <property type="molecule type" value="Genomic_DNA"/>
</dbReference>
<reference evidence="2" key="3">
    <citation type="submission" date="2021-06" db="EMBL/GenBank/DDBJ databases">
        <title>Updating the genus Pseudomonas: Description of 43 new species and partition of the Pseudomonas putida group.</title>
        <authorList>
            <person name="Girard L."/>
            <person name="Lood C."/>
            <person name="Vandamme P."/>
            <person name="Rokni-Zadeh H."/>
            <person name="Van Noort V."/>
            <person name="Hofte M."/>
            <person name="Lavigne R."/>
            <person name="De Mot R."/>
        </authorList>
    </citation>
    <scope>NUCLEOTIDE SEQUENCE</scope>
    <source>
        <strain evidence="2">SWRI153</strain>
    </source>
</reference>